<organism evidence="1 2">
    <name type="scientific">Candidatus Roizmanbacteria bacterium CG07_land_8_20_14_0_80_34_15</name>
    <dbReference type="NCBI Taxonomy" id="1974849"/>
    <lineage>
        <taxon>Bacteria</taxon>
        <taxon>Candidatus Roizmaniibacteriota</taxon>
    </lineage>
</organism>
<gene>
    <name evidence="1" type="ORF">COT02_01695</name>
</gene>
<proteinExistence type="predicted"/>
<name>A0A2M6YUV3_9BACT</name>
<evidence type="ECO:0000313" key="1">
    <source>
        <dbReference type="EMBL" id="PIU37280.1"/>
    </source>
</evidence>
<dbReference type="EMBL" id="PEWY01000052">
    <property type="protein sequence ID" value="PIU37280.1"/>
    <property type="molecule type" value="Genomic_DNA"/>
</dbReference>
<comment type="caution">
    <text evidence="1">The sequence shown here is derived from an EMBL/GenBank/DDBJ whole genome shotgun (WGS) entry which is preliminary data.</text>
</comment>
<dbReference type="AlphaFoldDB" id="A0A2M6YUV3"/>
<evidence type="ECO:0000313" key="2">
    <source>
        <dbReference type="Proteomes" id="UP000230184"/>
    </source>
</evidence>
<protein>
    <submittedName>
        <fullName evidence="1">Uncharacterized protein</fullName>
    </submittedName>
</protein>
<reference evidence="2" key="1">
    <citation type="submission" date="2017-09" db="EMBL/GenBank/DDBJ databases">
        <title>Depth-based differentiation of microbial function through sediment-hosted aquifers and enrichment of novel symbionts in the deep terrestrial subsurface.</title>
        <authorList>
            <person name="Probst A.J."/>
            <person name="Ladd B."/>
            <person name="Jarett J.K."/>
            <person name="Geller-Mcgrath D.E."/>
            <person name="Sieber C.M.K."/>
            <person name="Emerson J.B."/>
            <person name="Anantharaman K."/>
            <person name="Thomas B.C."/>
            <person name="Malmstrom R."/>
            <person name="Stieglmeier M."/>
            <person name="Klingl A."/>
            <person name="Woyke T."/>
            <person name="Ryan C.M."/>
            <person name="Banfield J.F."/>
        </authorList>
    </citation>
    <scope>NUCLEOTIDE SEQUENCE [LARGE SCALE GENOMIC DNA]</scope>
</reference>
<dbReference type="Proteomes" id="UP000230184">
    <property type="component" value="Unassembled WGS sequence"/>
</dbReference>
<accession>A0A2M6YUV3</accession>
<sequence>MITDKDVKKLKEVFATKDDLKTFATKDDLKTFATKDDLKTFATKDDLKDINKKIDKLDGRIKNGFESLAKDVMTVIEMIGDNNQKLDKINAKTTDHDDILGNHDRRLDKIEDKIFATT</sequence>